<comment type="caution">
    <text evidence="2">The sequence shown here is derived from an EMBL/GenBank/DDBJ whole genome shotgun (WGS) entry which is preliminary data.</text>
</comment>
<dbReference type="PANTHER" id="PTHR41339:SF1">
    <property type="entry name" value="SECRETED PROTEIN"/>
    <property type="match status" value="1"/>
</dbReference>
<dbReference type="SUPFAM" id="SSF51126">
    <property type="entry name" value="Pectin lyase-like"/>
    <property type="match status" value="1"/>
</dbReference>
<dbReference type="PANTHER" id="PTHR41339">
    <property type="entry name" value="LIPL48"/>
    <property type="match status" value="1"/>
</dbReference>
<keyword evidence="3" id="KW-1185">Reference proteome</keyword>
<dbReference type="AlphaFoldDB" id="A0A9X1QRK0"/>
<accession>A0A9X1QRK0</accession>
<feature type="signal peptide" evidence="1">
    <location>
        <begin position="1"/>
        <end position="24"/>
    </location>
</feature>
<organism evidence="2 3">
    <name type="scientific">Aequorivita vitellina</name>
    <dbReference type="NCBI Taxonomy" id="2874475"/>
    <lineage>
        <taxon>Bacteria</taxon>
        <taxon>Pseudomonadati</taxon>
        <taxon>Bacteroidota</taxon>
        <taxon>Flavobacteriia</taxon>
        <taxon>Flavobacteriales</taxon>
        <taxon>Flavobacteriaceae</taxon>
        <taxon>Aequorivita</taxon>
    </lineage>
</organism>
<gene>
    <name evidence="2" type="ORF">K8089_01445</name>
</gene>
<dbReference type="Proteomes" id="UP001139461">
    <property type="component" value="Unassembled WGS sequence"/>
</dbReference>
<dbReference type="InterPro" id="IPR011050">
    <property type="entry name" value="Pectin_lyase_fold/virulence"/>
</dbReference>
<proteinExistence type="predicted"/>
<dbReference type="EMBL" id="JAIRBA010000002">
    <property type="protein sequence ID" value="MCG2417668.1"/>
    <property type="molecule type" value="Genomic_DNA"/>
</dbReference>
<evidence type="ECO:0008006" key="4">
    <source>
        <dbReference type="Google" id="ProtNLM"/>
    </source>
</evidence>
<sequence length="337" mass="35568">MKNFKKFAITIAALNALFFIGCSSDDDFTPTEEEQVENTQLSGVLNSDRILDANVQYSVTGPYLVKSGAKLTIPAGTVIVSQNGTDRYIAVEQGGKIDIQGTSSSPVVMRSEGNTAGDWGGLLLCGKATTTEGVNVTAEVGGLIYGGTDDADNSGSIKYLVIRGAGAQINSESQYNGLTLYAVGSGTSISNVAVIDGADDGIEFFGGTVSASNLYFENNEDDSVDWTEGWNGTITNTYVSNTKPFSTAIEADGDNKNPKIINFTAVSTVGGTALQFKKQSGGTFTNIALSGYTKNVDMKDNGPLENVIVDNTPLTSPEDEVFNGTRVDITAWNWISN</sequence>
<feature type="chain" id="PRO_5040728428" description="Right handed beta helix region" evidence="1">
    <location>
        <begin position="25"/>
        <end position="337"/>
    </location>
</feature>
<keyword evidence="1" id="KW-0732">Signal</keyword>
<protein>
    <recommendedName>
        <fullName evidence="4">Right handed beta helix region</fullName>
    </recommendedName>
</protein>
<evidence type="ECO:0000313" key="3">
    <source>
        <dbReference type="Proteomes" id="UP001139461"/>
    </source>
</evidence>
<dbReference type="RefSeq" id="WP_237601488.1">
    <property type="nucleotide sequence ID" value="NZ_JAIRBA010000002.1"/>
</dbReference>
<dbReference type="InterPro" id="IPR012334">
    <property type="entry name" value="Pectin_lyas_fold"/>
</dbReference>
<reference evidence="2" key="1">
    <citation type="submission" date="2021-09" db="EMBL/GenBank/DDBJ databases">
        <title>Genome of Aequorivita sp. strain F47161.</title>
        <authorList>
            <person name="Wang Y."/>
        </authorList>
    </citation>
    <scope>NUCLEOTIDE SEQUENCE</scope>
    <source>
        <strain evidence="2">F47161</strain>
    </source>
</reference>
<name>A0A9X1QRK0_9FLAO</name>
<dbReference type="Gene3D" id="2.160.20.10">
    <property type="entry name" value="Single-stranded right-handed beta-helix, Pectin lyase-like"/>
    <property type="match status" value="1"/>
</dbReference>
<evidence type="ECO:0000256" key="1">
    <source>
        <dbReference type="SAM" id="SignalP"/>
    </source>
</evidence>
<evidence type="ECO:0000313" key="2">
    <source>
        <dbReference type="EMBL" id="MCG2417668.1"/>
    </source>
</evidence>
<dbReference type="PROSITE" id="PS51257">
    <property type="entry name" value="PROKAR_LIPOPROTEIN"/>
    <property type="match status" value="1"/>
</dbReference>